<accession>A0A643F8C8</accession>
<dbReference type="InterPro" id="IPR009057">
    <property type="entry name" value="Homeodomain-like_sf"/>
</dbReference>
<dbReference type="CDD" id="cd24008">
    <property type="entry name" value="ASKHA_NBD_GLK"/>
    <property type="match status" value="1"/>
</dbReference>
<keyword evidence="8" id="KW-0511">Multifunctional enzyme</keyword>
<feature type="domain" description="HTH rpiR-type" evidence="12">
    <location>
        <begin position="327"/>
        <end position="403"/>
    </location>
</feature>
<dbReference type="PANTHER" id="PTHR47690:SF1">
    <property type="entry name" value="GLUCOKINASE"/>
    <property type="match status" value="1"/>
</dbReference>
<dbReference type="RefSeq" id="WP_151125265.1">
    <property type="nucleotide sequence ID" value="NZ_CP088082.1"/>
</dbReference>
<dbReference type="Gene3D" id="3.40.367.20">
    <property type="match status" value="1"/>
</dbReference>
<evidence type="ECO:0000256" key="9">
    <source>
        <dbReference type="ARBA" id="ARBA00049060"/>
    </source>
</evidence>
<dbReference type="Gene3D" id="1.10.10.10">
    <property type="entry name" value="Winged helix-like DNA-binding domain superfamily/Winged helix DNA-binding domain"/>
    <property type="match status" value="1"/>
</dbReference>
<comment type="catalytic activity">
    <reaction evidence="9 10">
        <text>D-glucose + ATP = D-glucose 6-phosphate + ADP + H(+)</text>
        <dbReference type="Rhea" id="RHEA:17825"/>
        <dbReference type="ChEBI" id="CHEBI:4167"/>
        <dbReference type="ChEBI" id="CHEBI:15378"/>
        <dbReference type="ChEBI" id="CHEBI:30616"/>
        <dbReference type="ChEBI" id="CHEBI:61548"/>
        <dbReference type="ChEBI" id="CHEBI:456216"/>
        <dbReference type="EC" id="2.7.1.2"/>
    </reaction>
</comment>
<dbReference type="InterPro" id="IPR036388">
    <property type="entry name" value="WH-like_DNA-bd_sf"/>
</dbReference>
<sequence length="621" mass="66049">MASPIAPRLLADIGGTYARFALEREPGVYSDRHNLRCADYPDFLSALQAYLAQVDARDIRLGAIAIANPVEGDQVRMTNYPWRFSIEAARRAVGFDTLLVVNDFTALAMGLPHLEASQVRQIGGGQSRERSVIGLLGAGTGLGVSGLIPVEDGWVSLASEGGHVAFAPQNPRELSVLEYAWRQYAHVSAERLISASGIELIYRALGSRSQHGPDPLAAPEITRRALAGEDPLAVETIDMFCEMFGTVAANLAVTLGAYGGIYISGGIVPRLGEYFDRSGFRARFEAKGRFSTLVAHIPTFVITSDSDTMAGTSAILDAQLRRQSGGSSLLERVRQTRTTLSGAEQRVADWVLANPRSALSDPIVDIAREAGVSQPTVVRFCRSMGCSGLSDFKLKLASGLTSTIPVSHTQVKRTDSTHELGAKVLDNTAAAVLKARDEINADAVQRAIDMLLTARRVDFYAVGQYSIVATDAQYKFLRFGVPTAAYTDPRVQQLAAAVLGPGDVMVAISGSGKVEELQGAVETALARGARVIALAPSHAPLAKRATLAITVDHTEDVATQMPMISRILHLALVDVLAVGVAMRRSAMQPAGTPALPAPGARGGKAGNAEAPDYARMTSHAR</sequence>
<dbReference type="Pfam" id="PF02685">
    <property type="entry name" value="Glucokinase"/>
    <property type="match status" value="1"/>
</dbReference>
<dbReference type="InterPro" id="IPR043129">
    <property type="entry name" value="ATPase_NBD"/>
</dbReference>
<comment type="subcellular location">
    <subcellularLocation>
        <location evidence="10">Cytoplasm</location>
    </subcellularLocation>
</comment>
<evidence type="ECO:0000256" key="6">
    <source>
        <dbReference type="ARBA" id="ARBA00023152"/>
    </source>
</evidence>
<dbReference type="Proteomes" id="UP000430120">
    <property type="component" value="Unassembled WGS sequence"/>
</dbReference>
<protein>
    <recommendedName>
        <fullName evidence="10">Glucokinase</fullName>
        <ecNumber evidence="10">2.7.1.2</ecNumber>
    </recommendedName>
    <alternativeName>
        <fullName evidence="10">Glucose kinase</fullName>
    </alternativeName>
</protein>
<evidence type="ECO:0000256" key="7">
    <source>
        <dbReference type="ARBA" id="ARBA00023163"/>
    </source>
</evidence>
<dbReference type="PROSITE" id="PS51071">
    <property type="entry name" value="HTH_RPIR"/>
    <property type="match status" value="1"/>
</dbReference>
<comment type="similarity">
    <text evidence="1">In the N-terminal section; belongs to the bacterial glucokinase family.</text>
</comment>
<dbReference type="GO" id="GO:0005829">
    <property type="term" value="C:cytosol"/>
    <property type="evidence" value="ECO:0007669"/>
    <property type="project" value="TreeGrafter"/>
</dbReference>
<keyword evidence="10" id="KW-0963">Cytoplasm</keyword>
<dbReference type="GO" id="GO:0005536">
    <property type="term" value="F:D-glucose binding"/>
    <property type="evidence" value="ECO:0007669"/>
    <property type="project" value="InterPro"/>
</dbReference>
<keyword evidence="2 10" id="KW-0808">Transferase</keyword>
<dbReference type="InterPro" id="IPR003836">
    <property type="entry name" value="Glucokinase"/>
</dbReference>
<evidence type="ECO:0000313" key="14">
    <source>
        <dbReference type="EMBL" id="KAB0577090.1"/>
    </source>
</evidence>
<dbReference type="InterPro" id="IPR001347">
    <property type="entry name" value="SIS_dom"/>
</dbReference>
<organism evidence="14 15">
    <name type="scientific">Ideonella dechloratans</name>
    <dbReference type="NCBI Taxonomy" id="36863"/>
    <lineage>
        <taxon>Bacteria</taxon>
        <taxon>Pseudomonadati</taxon>
        <taxon>Pseudomonadota</taxon>
        <taxon>Betaproteobacteria</taxon>
        <taxon>Burkholderiales</taxon>
        <taxon>Sphaerotilaceae</taxon>
        <taxon>Ideonella</taxon>
    </lineage>
</organism>
<keyword evidence="5" id="KW-0238">DNA-binding</keyword>
<comment type="caution">
    <text evidence="14">The sequence shown here is derived from an EMBL/GenBank/DDBJ whole genome shotgun (WGS) entry which is preliminary data.</text>
</comment>
<dbReference type="Gene3D" id="3.40.50.10490">
    <property type="entry name" value="Glucose-6-phosphate isomerase like protein, domain 1"/>
    <property type="match status" value="1"/>
</dbReference>
<keyword evidence="3 10" id="KW-0418">Kinase</keyword>
<keyword evidence="7" id="KW-0804">Transcription</keyword>
<evidence type="ECO:0000256" key="8">
    <source>
        <dbReference type="ARBA" id="ARBA00023268"/>
    </source>
</evidence>
<dbReference type="NCBIfam" id="TIGR00749">
    <property type="entry name" value="glk"/>
    <property type="match status" value="1"/>
</dbReference>
<dbReference type="GO" id="GO:0003677">
    <property type="term" value="F:DNA binding"/>
    <property type="evidence" value="ECO:0007669"/>
    <property type="project" value="UniProtKB-KW"/>
</dbReference>
<dbReference type="InterPro" id="IPR050201">
    <property type="entry name" value="Bacterial_glucokinase"/>
</dbReference>
<dbReference type="GO" id="GO:0005524">
    <property type="term" value="F:ATP binding"/>
    <property type="evidence" value="ECO:0007669"/>
    <property type="project" value="UniProtKB-UniRule"/>
</dbReference>
<feature type="domain" description="SIS" evidence="13">
    <location>
        <begin position="447"/>
        <end position="586"/>
    </location>
</feature>
<dbReference type="Pfam" id="PF01418">
    <property type="entry name" value="HTH_6"/>
    <property type="match status" value="1"/>
</dbReference>
<evidence type="ECO:0000256" key="5">
    <source>
        <dbReference type="ARBA" id="ARBA00023125"/>
    </source>
</evidence>
<keyword evidence="6 10" id="KW-0324">Glycolysis</keyword>
<dbReference type="InterPro" id="IPR000281">
    <property type="entry name" value="HTH_RpiR"/>
</dbReference>
<evidence type="ECO:0000256" key="11">
    <source>
        <dbReference type="SAM" id="MobiDB-lite"/>
    </source>
</evidence>
<feature type="binding site" evidence="10">
    <location>
        <begin position="11"/>
        <end position="16"/>
    </location>
    <ligand>
        <name>ATP</name>
        <dbReference type="ChEBI" id="CHEBI:30616"/>
    </ligand>
</feature>
<feature type="region of interest" description="Disordered" evidence="11">
    <location>
        <begin position="588"/>
        <end position="621"/>
    </location>
</feature>
<dbReference type="Gene3D" id="3.30.420.40">
    <property type="match status" value="1"/>
</dbReference>
<dbReference type="EMBL" id="VZPB01000050">
    <property type="protein sequence ID" value="KAB0577090.1"/>
    <property type="molecule type" value="Genomic_DNA"/>
</dbReference>
<dbReference type="InterPro" id="IPR046348">
    <property type="entry name" value="SIS_dom_sf"/>
</dbReference>
<dbReference type="AlphaFoldDB" id="A0A643F8C8"/>
<dbReference type="CDD" id="cd05013">
    <property type="entry name" value="SIS_RpiR"/>
    <property type="match status" value="1"/>
</dbReference>
<dbReference type="SUPFAM" id="SSF46689">
    <property type="entry name" value="Homeodomain-like"/>
    <property type="match status" value="1"/>
</dbReference>
<dbReference type="GO" id="GO:0004340">
    <property type="term" value="F:glucokinase activity"/>
    <property type="evidence" value="ECO:0007669"/>
    <property type="project" value="UniProtKB-UniRule"/>
</dbReference>
<dbReference type="GO" id="GO:0003700">
    <property type="term" value="F:DNA-binding transcription factor activity"/>
    <property type="evidence" value="ECO:0007669"/>
    <property type="project" value="InterPro"/>
</dbReference>
<keyword evidence="10" id="KW-0547">Nucleotide-binding</keyword>
<gene>
    <name evidence="10" type="primary">glk</name>
    <name evidence="14" type="ORF">F7Q92_16880</name>
</gene>
<reference evidence="14 15" key="1">
    <citation type="submission" date="2019-09" db="EMBL/GenBank/DDBJ databases">
        <title>Draft genome sequences of 48 bacterial type strains from the CCUG.</title>
        <authorList>
            <person name="Tunovic T."/>
            <person name="Pineiro-Iglesias B."/>
            <person name="Unosson C."/>
            <person name="Inganas E."/>
            <person name="Ohlen M."/>
            <person name="Cardew S."/>
            <person name="Jensie-Markopoulos S."/>
            <person name="Salva-Serra F."/>
            <person name="Jaen-Luchoro D."/>
            <person name="Karlsson R."/>
            <person name="Svensson-Stadler L."/>
            <person name="Chun J."/>
            <person name="Moore E."/>
        </authorList>
    </citation>
    <scope>NUCLEOTIDE SEQUENCE [LARGE SCALE GENOMIC DNA]</scope>
    <source>
        <strain evidence="14 15">CCUG 30977</strain>
    </source>
</reference>
<dbReference type="OrthoDB" id="257751at2"/>
<dbReference type="EC" id="2.7.1.2" evidence="10"/>
<dbReference type="Pfam" id="PF01380">
    <property type="entry name" value="SIS"/>
    <property type="match status" value="1"/>
</dbReference>
<dbReference type="NCBIfam" id="NF001416">
    <property type="entry name" value="PRK00292.1-3"/>
    <property type="match status" value="1"/>
</dbReference>
<evidence type="ECO:0000313" key="15">
    <source>
        <dbReference type="Proteomes" id="UP000430120"/>
    </source>
</evidence>
<evidence type="ECO:0000256" key="10">
    <source>
        <dbReference type="HAMAP-Rule" id="MF_00524"/>
    </source>
</evidence>
<name>A0A643F8C8_IDEDE</name>
<keyword evidence="4" id="KW-0805">Transcription regulation</keyword>
<evidence type="ECO:0000259" key="12">
    <source>
        <dbReference type="PROSITE" id="PS51071"/>
    </source>
</evidence>
<dbReference type="PROSITE" id="PS51464">
    <property type="entry name" value="SIS"/>
    <property type="match status" value="1"/>
</dbReference>
<proteinExistence type="inferred from homology"/>
<dbReference type="GO" id="GO:0006096">
    <property type="term" value="P:glycolytic process"/>
    <property type="evidence" value="ECO:0007669"/>
    <property type="project" value="UniProtKB-UniRule"/>
</dbReference>
<evidence type="ECO:0000256" key="3">
    <source>
        <dbReference type="ARBA" id="ARBA00022777"/>
    </source>
</evidence>
<dbReference type="InterPro" id="IPR035472">
    <property type="entry name" value="RpiR-like_SIS"/>
</dbReference>
<comment type="similarity">
    <text evidence="10">Belongs to the bacterial glucokinase family.</text>
</comment>
<dbReference type="PANTHER" id="PTHR47690">
    <property type="entry name" value="GLUCOKINASE"/>
    <property type="match status" value="1"/>
</dbReference>
<evidence type="ECO:0000256" key="4">
    <source>
        <dbReference type="ARBA" id="ARBA00023015"/>
    </source>
</evidence>
<dbReference type="HAMAP" id="MF_00524">
    <property type="entry name" value="Glucokinase"/>
    <property type="match status" value="1"/>
</dbReference>
<evidence type="ECO:0000256" key="1">
    <source>
        <dbReference type="ARBA" id="ARBA00007693"/>
    </source>
</evidence>
<dbReference type="PROSITE" id="PS00356">
    <property type="entry name" value="HTH_LACI_1"/>
    <property type="match status" value="1"/>
</dbReference>
<evidence type="ECO:0000256" key="2">
    <source>
        <dbReference type="ARBA" id="ARBA00022679"/>
    </source>
</evidence>
<dbReference type="SUPFAM" id="SSF53697">
    <property type="entry name" value="SIS domain"/>
    <property type="match status" value="1"/>
</dbReference>
<feature type="compositionally biased region" description="Low complexity" evidence="11">
    <location>
        <begin position="589"/>
        <end position="599"/>
    </location>
</feature>
<dbReference type="SUPFAM" id="SSF53067">
    <property type="entry name" value="Actin-like ATPase domain"/>
    <property type="match status" value="1"/>
</dbReference>
<evidence type="ECO:0000259" key="13">
    <source>
        <dbReference type="PROSITE" id="PS51464"/>
    </source>
</evidence>
<keyword evidence="10" id="KW-0067">ATP-binding</keyword>
<keyword evidence="15" id="KW-1185">Reference proteome</keyword>